<dbReference type="InterPro" id="IPR045063">
    <property type="entry name" value="Dynamin_N"/>
</dbReference>
<name>A0ABP7PCV3_9GAMM</name>
<dbReference type="PANTHER" id="PTHR43681">
    <property type="entry name" value="TRANSMEMBRANE GTPASE FZO"/>
    <property type="match status" value="1"/>
</dbReference>
<dbReference type="SUPFAM" id="SSF52540">
    <property type="entry name" value="P-loop containing nucleoside triphosphate hydrolases"/>
    <property type="match status" value="1"/>
</dbReference>
<dbReference type="Gene3D" id="3.40.50.300">
    <property type="entry name" value="P-loop containing nucleotide triphosphate hydrolases"/>
    <property type="match status" value="1"/>
</dbReference>
<gene>
    <name evidence="2" type="ORF">GCM10022278_20420</name>
</gene>
<evidence type="ECO:0000313" key="2">
    <source>
        <dbReference type="EMBL" id="GAA3962369.1"/>
    </source>
</evidence>
<dbReference type="InterPro" id="IPR027417">
    <property type="entry name" value="P-loop_NTPase"/>
</dbReference>
<dbReference type="EMBL" id="BAABBO010000009">
    <property type="protein sequence ID" value="GAA3962369.1"/>
    <property type="molecule type" value="Genomic_DNA"/>
</dbReference>
<dbReference type="InterPro" id="IPR051943">
    <property type="entry name" value="TRAFAC_Dynamin-like_GTPase"/>
</dbReference>
<comment type="caution">
    <text evidence="2">The sequence shown here is derived from an EMBL/GenBank/DDBJ whole genome shotgun (WGS) entry which is preliminary data.</text>
</comment>
<feature type="domain" description="Dynamin N-terminal" evidence="1">
    <location>
        <begin position="69"/>
        <end position="271"/>
    </location>
</feature>
<reference evidence="3" key="1">
    <citation type="journal article" date="2019" name="Int. J. Syst. Evol. Microbiol.">
        <title>The Global Catalogue of Microorganisms (GCM) 10K type strain sequencing project: providing services to taxonomists for standard genome sequencing and annotation.</title>
        <authorList>
            <consortium name="The Broad Institute Genomics Platform"/>
            <consortium name="The Broad Institute Genome Sequencing Center for Infectious Disease"/>
            <person name="Wu L."/>
            <person name="Ma J."/>
        </authorList>
    </citation>
    <scope>NUCLEOTIDE SEQUENCE [LARGE SCALE GENOMIC DNA]</scope>
    <source>
        <strain evidence="3">JCM 17555</strain>
    </source>
</reference>
<proteinExistence type="predicted"/>
<dbReference type="PANTHER" id="PTHR43681:SF1">
    <property type="entry name" value="SARCALUMENIN"/>
    <property type="match status" value="1"/>
</dbReference>
<sequence>MAVSTVVPGGRSNKGLSQQIEAYHAWKAAMIREIHHYRSWLESNDLASADIVGRLEHCSDVLREDKVTVALAGEFSRGKTELINALFFASFGQRMLPSHAGRTTMCPTEIFFDEAGSYLRLLPIETRESQVGIAELKLQSKHWHCIPLDGLTPDALKAGLEPLKQTKSVPIAQAVLLGFSLDGLDRDPEKSGHALIPAWRHALISLDNPLLRQGLRILDTPGLNALGSEPELTVSMLPKADAILFILAADTGVTASDMTLWSEHINKSEHKAGRYAILNKIDVLLEDIEGDEHAWRFIDNVREKTALQLKLEPSQIIAMSAKQALIGRTQHDAERVAKSRIDELEALLADQILDRREQLIQDSVMQDVLGMIHNSQAVLRDRRDMLEDRLEKFRASTVSKDFLGDLSAKTQEDYDYYYKQLFTLRSSRRLMKSQAAILNSMIEPQRFDSYVTETKIRLMNAWTTFGMGTAIDDFYTSIEDDLKNLKYEAILAQRMIDSIYKRYTTEARNRHLKPTYLKVDRQIKALESLRQQAKSFKRSPSSLMTEQTIFIKRFLQTLVAEARRLYDEIRHEVALWPQEALMPIFQHTTDQKQMLETQIGRLKELAQSATVGRNQIERIEAMSTDLLHQQKALERIEKKLRRPAPQALRSVVTRLPSVVPVASSR</sequence>
<dbReference type="Proteomes" id="UP001501337">
    <property type="component" value="Unassembled WGS sequence"/>
</dbReference>
<dbReference type="RefSeq" id="WP_344805934.1">
    <property type="nucleotide sequence ID" value="NZ_BAABBO010000009.1"/>
</dbReference>
<protein>
    <submittedName>
        <fullName evidence="2">Dynamin-like GTPase family protein</fullName>
    </submittedName>
</protein>
<evidence type="ECO:0000259" key="1">
    <source>
        <dbReference type="Pfam" id="PF00350"/>
    </source>
</evidence>
<dbReference type="Pfam" id="PF00350">
    <property type="entry name" value="Dynamin_N"/>
    <property type="match status" value="1"/>
</dbReference>
<keyword evidence="3" id="KW-1185">Reference proteome</keyword>
<evidence type="ECO:0000313" key="3">
    <source>
        <dbReference type="Proteomes" id="UP001501337"/>
    </source>
</evidence>
<accession>A0ABP7PCV3</accession>
<organism evidence="2 3">
    <name type="scientific">Allohahella marinimesophila</name>
    <dbReference type="NCBI Taxonomy" id="1054972"/>
    <lineage>
        <taxon>Bacteria</taxon>
        <taxon>Pseudomonadati</taxon>
        <taxon>Pseudomonadota</taxon>
        <taxon>Gammaproteobacteria</taxon>
        <taxon>Oceanospirillales</taxon>
        <taxon>Hahellaceae</taxon>
        <taxon>Allohahella</taxon>
    </lineage>
</organism>